<dbReference type="Proteomes" id="UP000597301">
    <property type="component" value="Unassembled WGS sequence"/>
</dbReference>
<gene>
    <name evidence="2" type="ORF">GCM10011382_02620</name>
</gene>
<dbReference type="EMBL" id="BMHM01000001">
    <property type="protein sequence ID" value="GGC76250.1"/>
    <property type="molecule type" value="Genomic_DNA"/>
</dbReference>
<reference evidence="3" key="1">
    <citation type="journal article" date="2019" name="Int. J. Syst. Evol. Microbiol.">
        <title>The Global Catalogue of Microorganisms (GCM) 10K type strain sequencing project: providing services to taxonomists for standard genome sequencing and annotation.</title>
        <authorList>
            <consortium name="The Broad Institute Genomics Platform"/>
            <consortium name="The Broad Institute Genome Sequencing Center for Infectious Disease"/>
            <person name="Wu L."/>
            <person name="Ma J."/>
        </authorList>
    </citation>
    <scope>NUCLEOTIDE SEQUENCE [LARGE SCALE GENOMIC DNA]</scope>
    <source>
        <strain evidence="3">CGMCC 1.15122</strain>
    </source>
</reference>
<organism evidence="2 3">
    <name type="scientific">Vreelandella lutescens</name>
    <dbReference type="NCBI Taxonomy" id="1602943"/>
    <lineage>
        <taxon>Bacteria</taxon>
        <taxon>Pseudomonadati</taxon>
        <taxon>Pseudomonadota</taxon>
        <taxon>Gammaproteobacteria</taxon>
        <taxon>Oceanospirillales</taxon>
        <taxon>Halomonadaceae</taxon>
        <taxon>Vreelandella</taxon>
    </lineage>
</organism>
<dbReference type="InterPro" id="IPR007445">
    <property type="entry name" value="PilO"/>
</dbReference>
<feature type="transmembrane region" description="Helical" evidence="1">
    <location>
        <begin position="33"/>
        <end position="56"/>
    </location>
</feature>
<keyword evidence="1" id="KW-0812">Transmembrane</keyword>
<proteinExistence type="predicted"/>
<accession>A0ABQ1NGB2</accession>
<dbReference type="InterPro" id="IPR014717">
    <property type="entry name" value="Transl_elong_EF1B/ribsomal_bS6"/>
</dbReference>
<keyword evidence="3" id="KW-1185">Reference proteome</keyword>
<dbReference type="Pfam" id="PF04350">
    <property type="entry name" value="PilO"/>
    <property type="match status" value="1"/>
</dbReference>
<evidence type="ECO:0000313" key="2">
    <source>
        <dbReference type="EMBL" id="GGC76250.1"/>
    </source>
</evidence>
<dbReference type="PANTHER" id="PTHR39555">
    <property type="entry name" value="FIMBRIAL ASSEMBLY PROTEIN PILO-LIKE PROTEIN-RELATED"/>
    <property type="match status" value="1"/>
</dbReference>
<comment type="caution">
    <text evidence="2">The sequence shown here is derived from an EMBL/GenBank/DDBJ whole genome shotgun (WGS) entry which is preliminary data.</text>
</comment>
<dbReference type="RefSeq" id="WP_188637714.1">
    <property type="nucleotide sequence ID" value="NZ_BMHM01000001.1"/>
</dbReference>
<evidence type="ECO:0000256" key="1">
    <source>
        <dbReference type="SAM" id="Phobius"/>
    </source>
</evidence>
<name>A0ABQ1NGB2_9GAMM</name>
<dbReference type="Gene3D" id="3.30.70.60">
    <property type="match status" value="1"/>
</dbReference>
<dbReference type="PANTHER" id="PTHR39555:SF1">
    <property type="entry name" value="TYPE IV PILUS INNER MEMBRANE COMPONENT PILO"/>
    <property type="match status" value="1"/>
</dbReference>
<sequence length="215" mass="24275">MIWGRQRWREEWERLQTLDWQALDVKEAGEWPALLKVLCGVLAFSVAFGGLGWWLVGEKRVALEAAQRQEMRLLSEYRSKVSEAAFLPEVRDQLTALEEQMVTMRAMLPTSAEIPSLLDSISDAAVNNQLSIETVRLRPTVRNTHYVEHPLDIQVRGGYHELAQFVADISQLARIVTQHDLALAPAEQSGDSLRMSLVARTYSYIEEAEGEATAP</sequence>
<keyword evidence="1" id="KW-0472">Membrane</keyword>
<keyword evidence="1" id="KW-1133">Transmembrane helix</keyword>
<evidence type="ECO:0000313" key="3">
    <source>
        <dbReference type="Proteomes" id="UP000597301"/>
    </source>
</evidence>
<protein>
    <submittedName>
        <fullName evidence="2">Pilus assembly protein PilP</fullName>
    </submittedName>
</protein>